<dbReference type="EMBL" id="JABDTM020028112">
    <property type="protein sequence ID" value="KAH0809480.1"/>
    <property type="molecule type" value="Genomic_DNA"/>
</dbReference>
<comment type="caution">
    <text evidence="1">The sequence shown here is derived from an EMBL/GenBank/DDBJ whole genome shotgun (WGS) entry which is preliminary data.</text>
</comment>
<reference evidence="1" key="2">
    <citation type="submission" date="2021-08" db="EMBL/GenBank/DDBJ databases">
        <authorList>
            <person name="Eriksson T."/>
        </authorList>
    </citation>
    <scope>NUCLEOTIDE SEQUENCE</scope>
    <source>
        <strain evidence="1">Stoneville</strain>
        <tissue evidence="1">Whole head</tissue>
    </source>
</reference>
<name>A0A8J6L6L4_TENMO</name>
<organism evidence="1 2">
    <name type="scientific">Tenebrio molitor</name>
    <name type="common">Yellow mealworm beetle</name>
    <dbReference type="NCBI Taxonomy" id="7067"/>
    <lineage>
        <taxon>Eukaryota</taxon>
        <taxon>Metazoa</taxon>
        <taxon>Ecdysozoa</taxon>
        <taxon>Arthropoda</taxon>
        <taxon>Hexapoda</taxon>
        <taxon>Insecta</taxon>
        <taxon>Pterygota</taxon>
        <taxon>Neoptera</taxon>
        <taxon>Endopterygota</taxon>
        <taxon>Coleoptera</taxon>
        <taxon>Polyphaga</taxon>
        <taxon>Cucujiformia</taxon>
        <taxon>Tenebrionidae</taxon>
        <taxon>Tenebrio</taxon>
    </lineage>
</organism>
<proteinExistence type="predicted"/>
<reference evidence="1" key="1">
    <citation type="journal article" date="2020" name="J Insects Food Feed">
        <title>The yellow mealworm (Tenebrio molitor) genome: a resource for the emerging insects as food and feed industry.</title>
        <authorList>
            <person name="Eriksson T."/>
            <person name="Andere A."/>
            <person name="Kelstrup H."/>
            <person name="Emery V."/>
            <person name="Picard C."/>
        </authorList>
    </citation>
    <scope>NUCLEOTIDE SEQUENCE</scope>
    <source>
        <strain evidence="1">Stoneville</strain>
        <tissue evidence="1">Whole head</tissue>
    </source>
</reference>
<sequence>METDEAKSPNVKSAVSFFNSLSRQTSLEVRRVKIESSEVRVHSLIPRAKLRRAGSVTPDVEAKRIIDDFNRKISPYNTFKLRTDALDTDFFRTNLQHLLPDVVSREIRKRRRYQKPNKRCVETVSFGEEIRYRGFLPNMLSLVKFAERIWEHLGKYESKVSDPETLLAILEVSVQEIPGYRKRVMSDCTIRSKT</sequence>
<gene>
    <name evidence="1" type="ORF">GEV33_013310</name>
</gene>
<dbReference type="Proteomes" id="UP000719412">
    <property type="component" value="Unassembled WGS sequence"/>
</dbReference>
<evidence type="ECO:0000313" key="2">
    <source>
        <dbReference type="Proteomes" id="UP000719412"/>
    </source>
</evidence>
<protein>
    <submittedName>
        <fullName evidence="1">Uncharacterized protein</fullName>
    </submittedName>
</protein>
<accession>A0A8J6L6L4</accession>
<dbReference type="AlphaFoldDB" id="A0A8J6L6L4"/>
<evidence type="ECO:0000313" key="1">
    <source>
        <dbReference type="EMBL" id="KAH0809480.1"/>
    </source>
</evidence>
<keyword evidence="2" id="KW-1185">Reference proteome</keyword>